<dbReference type="PRINTS" id="PR00792">
    <property type="entry name" value="PEPSIN"/>
</dbReference>
<evidence type="ECO:0000313" key="7">
    <source>
        <dbReference type="Proteomes" id="UP001219933"/>
    </source>
</evidence>
<evidence type="ECO:0000313" key="6">
    <source>
        <dbReference type="EMBL" id="WFD33877.1"/>
    </source>
</evidence>
<dbReference type="InterPro" id="IPR001969">
    <property type="entry name" value="Aspartic_peptidase_AS"/>
</dbReference>
<dbReference type="PROSITE" id="PS00141">
    <property type="entry name" value="ASP_PROTEASE"/>
    <property type="match status" value="1"/>
</dbReference>
<dbReference type="CDD" id="cd05471">
    <property type="entry name" value="pepsin_like"/>
    <property type="match status" value="1"/>
</dbReference>
<dbReference type="Pfam" id="PF00026">
    <property type="entry name" value="Asp"/>
    <property type="match status" value="1"/>
</dbReference>
<accession>A0AAF0EW40</accession>
<dbReference type="InterPro" id="IPR021109">
    <property type="entry name" value="Peptidase_aspartic_dom_sf"/>
</dbReference>
<dbReference type="PANTHER" id="PTHR47966">
    <property type="entry name" value="BETA-SITE APP-CLEAVING ENZYME, ISOFORM A-RELATED"/>
    <property type="match status" value="1"/>
</dbReference>
<feature type="chain" id="PRO_5042017070" evidence="4">
    <location>
        <begin position="21"/>
        <end position="397"/>
    </location>
</feature>
<dbReference type="GO" id="GO:0004190">
    <property type="term" value="F:aspartic-type endopeptidase activity"/>
    <property type="evidence" value="ECO:0007669"/>
    <property type="project" value="UniProtKB-KW"/>
</dbReference>
<evidence type="ECO:0000256" key="3">
    <source>
        <dbReference type="RuleBase" id="RU000454"/>
    </source>
</evidence>
<feature type="signal peptide" evidence="4">
    <location>
        <begin position="1"/>
        <end position="20"/>
    </location>
</feature>
<protein>
    <submittedName>
        <fullName evidence="6">Cathepsin D</fullName>
        <ecNumber evidence="6">3.4.23.5</ecNumber>
    </submittedName>
</protein>
<dbReference type="EC" id="3.4.23.5" evidence="6"/>
<organism evidence="6 7">
    <name type="scientific">Malassezia cuniculi</name>
    <dbReference type="NCBI Taxonomy" id="948313"/>
    <lineage>
        <taxon>Eukaryota</taxon>
        <taxon>Fungi</taxon>
        <taxon>Dikarya</taxon>
        <taxon>Basidiomycota</taxon>
        <taxon>Ustilaginomycotina</taxon>
        <taxon>Malasseziomycetes</taxon>
        <taxon>Malasseziales</taxon>
        <taxon>Malasseziaceae</taxon>
        <taxon>Malassezia</taxon>
    </lineage>
</organism>
<keyword evidence="2 3" id="KW-0064">Aspartyl protease</keyword>
<keyword evidence="7" id="KW-1185">Reference proteome</keyword>
<name>A0AAF0EW40_9BASI</name>
<proteinExistence type="inferred from homology"/>
<dbReference type="Gene3D" id="2.40.70.10">
    <property type="entry name" value="Acid Proteases"/>
    <property type="match status" value="2"/>
</dbReference>
<keyword evidence="4" id="KW-0732">Signal</keyword>
<dbReference type="SUPFAM" id="SSF50630">
    <property type="entry name" value="Acid proteases"/>
    <property type="match status" value="1"/>
</dbReference>
<evidence type="ECO:0000256" key="1">
    <source>
        <dbReference type="ARBA" id="ARBA00007447"/>
    </source>
</evidence>
<dbReference type="Proteomes" id="UP001219933">
    <property type="component" value="Chromosome 1"/>
</dbReference>
<keyword evidence="3" id="KW-0645">Protease</keyword>
<evidence type="ECO:0000259" key="5">
    <source>
        <dbReference type="PROSITE" id="PS51767"/>
    </source>
</evidence>
<reference evidence="6" key="1">
    <citation type="submission" date="2023-03" db="EMBL/GenBank/DDBJ databases">
        <title>Mating type loci evolution in Malassezia.</title>
        <authorList>
            <person name="Coelho M.A."/>
        </authorList>
    </citation>
    <scope>NUCLEOTIDE SEQUENCE</scope>
    <source>
        <strain evidence="6">CBS 11721</strain>
    </source>
</reference>
<evidence type="ECO:0000256" key="4">
    <source>
        <dbReference type="SAM" id="SignalP"/>
    </source>
</evidence>
<dbReference type="PROSITE" id="PS51767">
    <property type="entry name" value="PEPTIDASE_A1"/>
    <property type="match status" value="1"/>
</dbReference>
<evidence type="ECO:0000256" key="2">
    <source>
        <dbReference type="ARBA" id="ARBA00022750"/>
    </source>
</evidence>
<sequence>MQFFTKALVAAALTFASVEAAAPQDGSMVVPLKRRNLFLSIGDELNLKAVVAHLNNVQRKYQSSMDNYKRRTGEINPFVKALLDLIKRDGSTSSIGLDVVGDGQLWTGPVTFGGQEFHLDFDTGSADVIVNREAYNPEKSSSSKNTKTTFSTAYADGTTARGFVYTDDFKVGNLEAKNVAIGRSHTTFIRDEGKSEGIAGLSFSSISTFQDESYKPFFDSLIEQGAVAEQKFQFTLNKGDGSELFFGGIDNSKVNGNIAWSNVDSSKGFWAAAMKINGMDITGIVDSGSTIITGPTFQVRSLFNRIGGIQSFTQGSSLFGAFDCGNPPQVTFEFGGQQFELDKEVTSFGRANGKCVLSISGMDNIPMNAWIVGDTFFLGRTVIFDAEQKRVGVANRA</sequence>
<dbReference type="AlphaFoldDB" id="A0AAF0EW40"/>
<dbReference type="InterPro" id="IPR001461">
    <property type="entry name" value="Aspartic_peptidase_A1"/>
</dbReference>
<comment type="similarity">
    <text evidence="1 3">Belongs to the peptidase A1 family.</text>
</comment>
<dbReference type="GO" id="GO:0006508">
    <property type="term" value="P:proteolysis"/>
    <property type="evidence" value="ECO:0007669"/>
    <property type="project" value="UniProtKB-KW"/>
</dbReference>
<dbReference type="InterPro" id="IPR033121">
    <property type="entry name" value="PEPTIDASE_A1"/>
</dbReference>
<feature type="domain" description="Peptidase A1" evidence="5">
    <location>
        <begin position="106"/>
        <end position="394"/>
    </location>
</feature>
<dbReference type="PANTHER" id="PTHR47966:SF57">
    <property type="entry name" value="PEPTIDASE A1 DOMAIN-CONTAINING PROTEIN"/>
    <property type="match status" value="1"/>
</dbReference>
<dbReference type="EMBL" id="CP119877">
    <property type="protein sequence ID" value="WFD33877.1"/>
    <property type="molecule type" value="Genomic_DNA"/>
</dbReference>
<keyword evidence="3 6" id="KW-0378">Hydrolase</keyword>
<gene>
    <name evidence="6" type="ORF">MCUN1_000700</name>
</gene>
<dbReference type="InterPro" id="IPR034164">
    <property type="entry name" value="Pepsin-like_dom"/>
</dbReference>